<organism evidence="1">
    <name type="scientific">marine sediment metagenome</name>
    <dbReference type="NCBI Taxonomy" id="412755"/>
    <lineage>
        <taxon>unclassified sequences</taxon>
        <taxon>metagenomes</taxon>
        <taxon>ecological metagenomes</taxon>
    </lineage>
</organism>
<reference evidence="1" key="1">
    <citation type="journal article" date="2014" name="Front. Microbiol.">
        <title>High frequency of phylogenetically diverse reductive dehalogenase-homologous genes in deep subseafloor sedimentary metagenomes.</title>
        <authorList>
            <person name="Kawai M."/>
            <person name="Futagami T."/>
            <person name="Toyoda A."/>
            <person name="Takaki Y."/>
            <person name="Nishi S."/>
            <person name="Hori S."/>
            <person name="Arai W."/>
            <person name="Tsubouchi T."/>
            <person name="Morono Y."/>
            <person name="Uchiyama I."/>
            <person name="Ito T."/>
            <person name="Fujiyama A."/>
            <person name="Inagaki F."/>
            <person name="Takami H."/>
        </authorList>
    </citation>
    <scope>NUCLEOTIDE SEQUENCE</scope>
    <source>
        <strain evidence="1">Expedition CK06-06</strain>
    </source>
</reference>
<dbReference type="Gene3D" id="3.40.50.300">
    <property type="entry name" value="P-loop containing nucleotide triphosphate hydrolases"/>
    <property type="match status" value="1"/>
</dbReference>
<dbReference type="SUPFAM" id="SSF52540">
    <property type="entry name" value="P-loop containing nucleoside triphosphate hydrolases"/>
    <property type="match status" value="1"/>
</dbReference>
<gene>
    <name evidence="1" type="ORF">S12H4_11808</name>
</gene>
<accession>X1RE52</accession>
<sequence>GGILKQAEDRIHRPGQREACAMVSLITTGTIDERWNKLMEKKLALADKVVPGMPRLEKEDWLYLTGKT</sequence>
<comment type="caution">
    <text evidence="1">The sequence shown here is derived from an EMBL/GenBank/DDBJ whole genome shotgun (WGS) entry which is preliminary data.</text>
</comment>
<proteinExistence type="predicted"/>
<dbReference type="AlphaFoldDB" id="X1RE52"/>
<dbReference type="EMBL" id="BARW01005408">
    <property type="protein sequence ID" value="GAI78982.1"/>
    <property type="molecule type" value="Genomic_DNA"/>
</dbReference>
<feature type="non-terminal residue" evidence="1">
    <location>
        <position position="1"/>
    </location>
</feature>
<protein>
    <submittedName>
        <fullName evidence="1">Uncharacterized protein</fullName>
    </submittedName>
</protein>
<name>X1RE52_9ZZZZ</name>
<dbReference type="InterPro" id="IPR027417">
    <property type="entry name" value="P-loop_NTPase"/>
</dbReference>
<evidence type="ECO:0000313" key="1">
    <source>
        <dbReference type="EMBL" id="GAI78982.1"/>
    </source>
</evidence>